<dbReference type="AlphaFoldDB" id="A0A381YS16"/>
<dbReference type="SUPFAM" id="SSF51230">
    <property type="entry name" value="Single hybrid motif"/>
    <property type="match status" value="1"/>
</dbReference>
<evidence type="ECO:0000256" key="2">
    <source>
        <dbReference type="ARBA" id="ARBA00023267"/>
    </source>
</evidence>
<dbReference type="InterPro" id="IPR001249">
    <property type="entry name" value="AcCoA_biotinCC"/>
</dbReference>
<feature type="region of interest" description="Disordered" evidence="3">
    <location>
        <begin position="36"/>
        <end position="63"/>
    </location>
</feature>
<evidence type="ECO:0000256" key="3">
    <source>
        <dbReference type="SAM" id="MobiDB-lite"/>
    </source>
</evidence>
<organism evidence="5">
    <name type="scientific">marine metagenome</name>
    <dbReference type="NCBI Taxonomy" id="408172"/>
    <lineage>
        <taxon>unclassified sequences</taxon>
        <taxon>metagenomes</taxon>
        <taxon>ecological metagenomes</taxon>
    </lineage>
</organism>
<dbReference type="InterPro" id="IPR000089">
    <property type="entry name" value="Biotin_lipoyl"/>
</dbReference>
<dbReference type="PROSITE" id="PS50968">
    <property type="entry name" value="BIOTINYL_LIPOYL"/>
    <property type="match status" value="1"/>
</dbReference>
<name>A0A381YS16_9ZZZZ</name>
<dbReference type="PRINTS" id="PR01071">
    <property type="entry name" value="ACOABIOTINCC"/>
</dbReference>
<gene>
    <name evidence="5" type="ORF">METZ01_LOCUS132682</name>
</gene>
<dbReference type="Pfam" id="PF00364">
    <property type="entry name" value="Biotin_lipoyl"/>
    <property type="match status" value="1"/>
</dbReference>
<dbReference type="GO" id="GO:0003989">
    <property type="term" value="F:acetyl-CoA carboxylase activity"/>
    <property type="evidence" value="ECO:0007669"/>
    <property type="project" value="InterPro"/>
</dbReference>
<dbReference type="InterPro" id="IPR011053">
    <property type="entry name" value="Single_hybrid_motif"/>
</dbReference>
<dbReference type="NCBIfam" id="TIGR00531">
    <property type="entry name" value="BCCP"/>
    <property type="match status" value="1"/>
</dbReference>
<evidence type="ECO:0000259" key="4">
    <source>
        <dbReference type="PROSITE" id="PS50968"/>
    </source>
</evidence>
<feature type="compositionally biased region" description="Polar residues" evidence="3">
    <location>
        <begin position="36"/>
        <end position="60"/>
    </location>
</feature>
<dbReference type="EMBL" id="UINC01018922">
    <property type="protein sequence ID" value="SVA79828.1"/>
    <property type="molecule type" value="Genomic_DNA"/>
</dbReference>
<proteinExistence type="predicted"/>
<dbReference type="GO" id="GO:0006633">
    <property type="term" value="P:fatty acid biosynthetic process"/>
    <property type="evidence" value="ECO:0007669"/>
    <property type="project" value="InterPro"/>
</dbReference>
<dbReference type="PANTHER" id="PTHR45266:SF3">
    <property type="entry name" value="OXALOACETATE DECARBOXYLASE ALPHA CHAIN"/>
    <property type="match status" value="1"/>
</dbReference>
<evidence type="ECO:0000313" key="5">
    <source>
        <dbReference type="EMBL" id="SVA79828.1"/>
    </source>
</evidence>
<keyword evidence="2" id="KW-0092">Biotin</keyword>
<accession>A0A381YS16</accession>
<dbReference type="Gene3D" id="2.40.50.100">
    <property type="match status" value="1"/>
</dbReference>
<feature type="domain" description="Lipoyl-binding" evidence="4">
    <location>
        <begin position="65"/>
        <end position="150"/>
    </location>
</feature>
<dbReference type="PANTHER" id="PTHR45266">
    <property type="entry name" value="OXALOACETATE DECARBOXYLASE ALPHA CHAIN"/>
    <property type="match status" value="1"/>
</dbReference>
<dbReference type="CDD" id="cd06850">
    <property type="entry name" value="biotinyl_domain"/>
    <property type="match status" value="1"/>
</dbReference>
<protein>
    <recommendedName>
        <fullName evidence="1">Biotin carboxyl carrier protein of acetyl-CoA carboxylase</fullName>
    </recommendedName>
</protein>
<sequence>MWQDKLKEIIYILENSNVNEIEVNFWGRKYRVSKSGSLTPTSVATPVQTSEPLLAQSETNDTQHTETVESVAKGDALLSPMPGTFYSSPTPDDPPFVSKGDSVKKGQTLCIIEAMKIMNEIEAEFDGTITEVMVGNGDPVEYNQTLFIINPA</sequence>
<dbReference type="FunFam" id="2.40.50.100:FF:000003">
    <property type="entry name" value="Acetyl-CoA carboxylase biotin carboxyl carrier protein"/>
    <property type="match status" value="1"/>
</dbReference>
<dbReference type="InterPro" id="IPR050709">
    <property type="entry name" value="Biotin_Carboxyl_Carrier/Decarb"/>
</dbReference>
<reference evidence="5" key="1">
    <citation type="submission" date="2018-05" db="EMBL/GenBank/DDBJ databases">
        <authorList>
            <person name="Lanie J.A."/>
            <person name="Ng W.-L."/>
            <person name="Kazmierczak K.M."/>
            <person name="Andrzejewski T.M."/>
            <person name="Davidsen T.M."/>
            <person name="Wayne K.J."/>
            <person name="Tettelin H."/>
            <person name="Glass J.I."/>
            <person name="Rusch D."/>
            <person name="Podicherti R."/>
            <person name="Tsui H.-C.T."/>
            <person name="Winkler M.E."/>
        </authorList>
    </citation>
    <scope>NUCLEOTIDE SEQUENCE</scope>
</reference>
<evidence type="ECO:0000256" key="1">
    <source>
        <dbReference type="ARBA" id="ARBA00017562"/>
    </source>
</evidence>
<dbReference type="GO" id="GO:0009317">
    <property type="term" value="C:acetyl-CoA carboxylase complex"/>
    <property type="evidence" value="ECO:0007669"/>
    <property type="project" value="InterPro"/>
</dbReference>